<dbReference type="PANTHER" id="PTHR46112">
    <property type="entry name" value="AMINOPEPTIDASE"/>
    <property type="match status" value="1"/>
</dbReference>
<evidence type="ECO:0000256" key="2">
    <source>
        <dbReference type="ARBA" id="ARBA00022801"/>
    </source>
</evidence>
<dbReference type="InterPro" id="IPR000587">
    <property type="entry name" value="Creatinase_N"/>
</dbReference>
<evidence type="ECO:0000256" key="3">
    <source>
        <dbReference type="RuleBase" id="RU000590"/>
    </source>
</evidence>
<dbReference type="InterPro" id="IPR001131">
    <property type="entry name" value="Peptidase_M24B_aminopep-P_CS"/>
</dbReference>
<keyword evidence="1 3" id="KW-0479">Metal-binding</keyword>
<protein>
    <submittedName>
        <fullName evidence="6">M24 family metallopeptidase</fullName>
    </submittedName>
</protein>
<dbReference type="EMBL" id="JBHUDP010000001">
    <property type="protein sequence ID" value="MFD1684692.1"/>
    <property type="molecule type" value="Genomic_DNA"/>
</dbReference>
<dbReference type="InterPro" id="IPR000994">
    <property type="entry name" value="Pept_M24"/>
</dbReference>
<evidence type="ECO:0000313" key="7">
    <source>
        <dbReference type="Proteomes" id="UP001597092"/>
    </source>
</evidence>
<evidence type="ECO:0000256" key="1">
    <source>
        <dbReference type="ARBA" id="ARBA00022723"/>
    </source>
</evidence>
<evidence type="ECO:0000313" key="6">
    <source>
        <dbReference type="EMBL" id="MFD1684692.1"/>
    </source>
</evidence>
<reference evidence="6 7" key="1">
    <citation type="journal article" date="2019" name="Int. J. Syst. Evol. Microbiol.">
        <title>The Global Catalogue of Microorganisms (GCM) 10K type strain sequencing project: providing services to taxonomists for standard genome sequencing and annotation.</title>
        <authorList>
            <consortium name="The Broad Institute Genomics Platform"/>
            <consortium name="The Broad Institute Genome Sequencing Center for Infectious Disease"/>
            <person name="Wu L."/>
            <person name="Ma J."/>
        </authorList>
    </citation>
    <scope>NUCLEOTIDE SEQUENCE [LARGE SCALE GENOMIC DNA]</scope>
    <source>
        <strain evidence="6 7">CGMCC 1.10387</strain>
    </source>
</reference>
<accession>A0ABD6DTV8</accession>
<dbReference type="Proteomes" id="UP001597092">
    <property type="component" value="Unassembled WGS sequence"/>
</dbReference>
<dbReference type="SUPFAM" id="SSF55920">
    <property type="entry name" value="Creatinase/aminopeptidase"/>
    <property type="match status" value="1"/>
</dbReference>
<dbReference type="InterPro" id="IPR036005">
    <property type="entry name" value="Creatinase/aminopeptidase-like"/>
</dbReference>
<dbReference type="RefSeq" id="WP_256307831.1">
    <property type="nucleotide sequence ID" value="NZ_JANHAW010000002.1"/>
</dbReference>
<comment type="similarity">
    <text evidence="3">Belongs to the peptidase M24B family.</text>
</comment>
<dbReference type="PROSITE" id="PS00491">
    <property type="entry name" value="PROLINE_PEPTIDASE"/>
    <property type="match status" value="1"/>
</dbReference>
<proteinExistence type="inferred from homology"/>
<dbReference type="InterPro" id="IPR029149">
    <property type="entry name" value="Creatin/AminoP/Spt16_N"/>
</dbReference>
<dbReference type="GO" id="GO:0016787">
    <property type="term" value="F:hydrolase activity"/>
    <property type="evidence" value="ECO:0007669"/>
    <property type="project" value="UniProtKB-KW"/>
</dbReference>
<sequence>MDPDLSPLDEYLDEADLDGYLVDADSSDSTQRYLSGFDAPDPFVTLYAPETTALLVSALEYGRANRQSRADQVSRLAEYDYRSLAAEHGPKAAKARVVADWLDDLGVAGVATPERFPLGPADRLRARDVAVEPETEDVVTEVRARKTSEEIEHVRAAQRANEAAMDAAAELLREAEIADGAGADGTDVLRYGGDVLTSERVREEIEVTLLRHGCALDETIVACGADAADPHDRGSGPLRPDEPIIVDIFPRSKETKYHADMTRTFVKGDPTDTLREWFELTHEALDAAHEAIEPGVTGAAVHDIVCDVYEDAGLPTLRSDPKSETGFIHSTGHGVGLDVHELPRLSPDGDELRPGHVVTVEPGLYDPDVGGVRIEDLVVVTEDGSENLTEQPIELRI</sequence>
<dbReference type="Gene3D" id="3.40.350.10">
    <property type="entry name" value="Creatinase/prolidase N-terminal domain"/>
    <property type="match status" value="1"/>
</dbReference>
<feature type="domain" description="Creatinase N-terminal" evidence="5">
    <location>
        <begin position="8"/>
        <end position="89"/>
    </location>
</feature>
<name>A0ABD6DTV8_9EURY</name>
<keyword evidence="7" id="KW-1185">Reference proteome</keyword>
<organism evidence="6 7">
    <name type="scientific">Halobellus litoreus</name>
    <dbReference type="NCBI Taxonomy" id="755310"/>
    <lineage>
        <taxon>Archaea</taxon>
        <taxon>Methanobacteriati</taxon>
        <taxon>Methanobacteriota</taxon>
        <taxon>Stenosarchaea group</taxon>
        <taxon>Halobacteria</taxon>
        <taxon>Halobacteriales</taxon>
        <taxon>Haloferacaceae</taxon>
        <taxon>Halobellus</taxon>
    </lineage>
</organism>
<comment type="caution">
    <text evidence="6">The sequence shown here is derived from an EMBL/GenBank/DDBJ whole genome shotgun (WGS) entry which is preliminary data.</text>
</comment>
<dbReference type="AlphaFoldDB" id="A0ABD6DTV8"/>
<dbReference type="PANTHER" id="PTHR46112:SF2">
    <property type="entry name" value="XAA-PRO AMINOPEPTIDASE P-RELATED"/>
    <property type="match status" value="1"/>
</dbReference>
<dbReference type="Pfam" id="PF00557">
    <property type="entry name" value="Peptidase_M24"/>
    <property type="match status" value="1"/>
</dbReference>
<evidence type="ECO:0000259" key="5">
    <source>
        <dbReference type="Pfam" id="PF01321"/>
    </source>
</evidence>
<evidence type="ECO:0000259" key="4">
    <source>
        <dbReference type="Pfam" id="PF00557"/>
    </source>
</evidence>
<gene>
    <name evidence="6" type="ORF">ACFSAS_03595</name>
</gene>
<dbReference type="GO" id="GO:0046872">
    <property type="term" value="F:metal ion binding"/>
    <property type="evidence" value="ECO:0007669"/>
    <property type="project" value="UniProtKB-KW"/>
</dbReference>
<keyword evidence="2" id="KW-0378">Hydrolase</keyword>
<dbReference type="InterPro" id="IPR050659">
    <property type="entry name" value="Peptidase_M24B"/>
</dbReference>
<feature type="domain" description="Peptidase M24" evidence="4">
    <location>
        <begin position="152"/>
        <end position="382"/>
    </location>
</feature>
<dbReference type="SUPFAM" id="SSF53092">
    <property type="entry name" value="Creatinase/prolidase N-terminal domain"/>
    <property type="match status" value="1"/>
</dbReference>
<dbReference type="Gene3D" id="3.90.230.10">
    <property type="entry name" value="Creatinase/methionine aminopeptidase superfamily"/>
    <property type="match status" value="1"/>
</dbReference>
<dbReference type="Pfam" id="PF01321">
    <property type="entry name" value="Creatinase_N"/>
    <property type="match status" value="1"/>
</dbReference>